<protein>
    <recommendedName>
        <fullName evidence="5">Transposase</fullName>
    </recommendedName>
</protein>
<dbReference type="AlphaFoldDB" id="A0A7X0EYA2"/>
<comment type="caution">
    <text evidence="3">The sequence shown here is derived from an EMBL/GenBank/DDBJ whole genome shotgun (WGS) entry which is preliminary data.</text>
</comment>
<evidence type="ECO:0000259" key="2">
    <source>
        <dbReference type="Pfam" id="PF13700"/>
    </source>
</evidence>
<dbReference type="EMBL" id="JACHJB010000002">
    <property type="protein sequence ID" value="MBB6348468.1"/>
    <property type="molecule type" value="Genomic_DNA"/>
</dbReference>
<feature type="domain" description="DUF4158" evidence="2">
    <location>
        <begin position="5"/>
        <end position="89"/>
    </location>
</feature>
<organism evidence="3 4">
    <name type="scientific">Nonomuraea muscovyensis</name>
    <dbReference type="NCBI Taxonomy" id="1124761"/>
    <lineage>
        <taxon>Bacteria</taxon>
        <taxon>Bacillati</taxon>
        <taxon>Actinomycetota</taxon>
        <taxon>Actinomycetes</taxon>
        <taxon>Streptosporangiales</taxon>
        <taxon>Streptosporangiaceae</taxon>
        <taxon>Nonomuraea</taxon>
    </lineage>
</organism>
<dbReference type="InterPro" id="IPR001584">
    <property type="entry name" value="Integrase_cat-core"/>
</dbReference>
<reference evidence="3 4" key="1">
    <citation type="submission" date="2020-08" db="EMBL/GenBank/DDBJ databases">
        <title>Sequencing the genomes of 1000 actinobacteria strains.</title>
        <authorList>
            <person name="Klenk H.-P."/>
        </authorList>
    </citation>
    <scope>NUCLEOTIDE SEQUENCE [LARGE SCALE GENOMIC DNA]</scope>
    <source>
        <strain evidence="3 4">DSM 45913</strain>
    </source>
</reference>
<dbReference type="InterPro" id="IPR012337">
    <property type="entry name" value="RNaseH-like_sf"/>
</dbReference>
<dbReference type="SUPFAM" id="SSF53098">
    <property type="entry name" value="Ribonuclease H-like"/>
    <property type="match status" value="1"/>
</dbReference>
<evidence type="ECO:0008006" key="5">
    <source>
        <dbReference type="Google" id="ProtNLM"/>
    </source>
</evidence>
<evidence type="ECO:0000259" key="1">
    <source>
        <dbReference type="Pfam" id="PF13333"/>
    </source>
</evidence>
<accession>A0A7X0EYA2</accession>
<evidence type="ECO:0000313" key="3">
    <source>
        <dbReference type="EMBL" id="MBB6348468.1"/>
    </source>
</evidence>
<dbReference type="GO" id="GO:0015074">
    <property type="term" value="P:DNA integration"/>
    <property type="evidence" value="ECO:0007669"/>
    <property type="project" value="InterPro"/>
</dbReference>
<dbReference type="Pfam" id="PF13700">
    <property type="entry name" value="DUF4158"/>
    <property type="match status" value="1"/>
</dbReference>
<dbReference type="RefSeq" id="WP_221496555.1">
    <property type="nucleotide sequence ID" value="NZ_JACHJB010000002.1"/>
</dbReference>
<evidence type="ECO:0000313" key="4">
    <source>
        <dbReference type="Proteomes" id="UP000583800"/>
    </source>
</evidence>
<dbReference type="Pfam" id="PF13333">
    <property type="entry name" value="rve_2"/>
    <property type="match status" value="1"/>
</dbReference>
<gene>
    <name evidence="3" type="ORF">FHU36_005013</name>
</gene>
<sequence>MASIGRTAYPRFARVVSARELTEVFTPSPAEVEWARGKTQDDQHLLALLVWLKAYQRLGYFPKLGDVPPVVAEHIRGVVGLAEQVVFAAEAFNASLKRETLQGAKRWSSAREACLAVLMWITRYNTRRRHSTLGYLCPIDYEQQTIDRVLLAA</sequence>
<dbReference type="Proteomes" id="UP000583800">
    <property type="component" value="Unassembled WGS sequence"/>
</dbReference>
<name>A0A7X0EYA2_9ACTN</name>
<proteinExistence type="predicted"/>
<feature type="domain" description="Integrase catalytic" evidence="1">
    <location>
        <begin position="90"/>
        <end position="145"/>
    </location>
</feature>
<keyword evidence="4" id="KW-1185">Reference proteome</keyword>
<dbReference type="InterPro" id="IPR025296">
    <property type="entry name" value="DUF4158"/>
</dbReference>